<evidence type="ECO:0000256" key="1">
    <source>
        <dbReference type="SAM" id="MobiDB-lite"/>
    </source>
</evidence>
<keyword evidence="3" id="KW-1185">Reference proteome</keyword>
<dbReference type="Proteomes" id="UP000653565">
    <property type="component" value="Unassembled WGS sequence"/>
</dbReference>
<reference evidence="2" key="2">
    <citation type="submission" date="2020-04" db="EMBL/GenBank/DDBJ databases">
        <authorList>
            <person name="Santos R.A.C."/>
            <person name="Steenwyk J.L."/>
            <person name="Rivero-Menendez O."/>
            <person name="Mead M.E."/>
            <person name="Silva L.P."/>
            <person name="Bastos R.W."/>
            <person name="Alastruey-Izquierdo A."/>
            <person name="Goldman G.H."/>
            <person name="Rokas A."/>
        </authorList>
    </citation>
    <scope>NUCLEOTIDE SEQUENCE</scope>
    <source>
        <strain evidence="2">CNM-CM6805</strain>
    </source>
</reference>
<organism evidence="2 3">
    <name type="scientific">Aspergillus fumigatiaffinis</name>
    <dbReference type="NCBI Taxonomy" id="340414"/>
    <lineage>
        <taxon>Eukaryota</taxon>
        <taxon>Fungi</taxon>
        <taxon>Dikarya</taxon>
        <taxon>Ascomycota</taxon>
        <taxon>Pezizomycotina</taxon>
        <taxon>Eurotiomycetes</taxon>
        <taxon>Eurotiomycetidae</taxon>
        <taxon>Eurotiales</taxon>
        <taxon>Aspergillaceae</taxon>
        <taxon>Aspergillus</taxon>
        <taxon>Aspergillus subgen. Fumigati</taxon>
    </lineage>
</organism>
<sequence length="518" mass="60086">MEQQLFIQLDQPPIIICQICRHRVWPAEVESHLQGKAHRLPQATAKQVHQIIQTWEGVEHDPQVIQWPSQITQSIPDLDEYPDGLLCQRDFTHCQFITRSIDKMKRHWREHHGWKVPYKGGRPTHHEREQAQIVIQQGYTIVTCQRFFPSRKGSHYIYIRQPNDRQPPPPTDTVQTAVNEVVQAWEQAQAEAKAQQTVQASELTDANPWLRMTGWADYLQGISEKNLRDCVDTPDEDPPDATEQRVQVIWTTMEQVARKSQRTVQRCGQAIQVEAVRSEKGQTPHRPLLAYMDEAAIQKHVHPWQQILAFIARTQVPHDWTSPKYGMTARQRKKWQQLWQLAGQGPRSSPDPMDHEPDDPQMAAWAITDIEKACLEFCIELLNQRHRSHEYESALVCAMAVLGQGETGWRDPESYPPILSRVIKIARFMVVQKALWMDPDPWQIIQTWEKKDRSAEWVLASADNTLEDIDEGYNSDDAIAPRSSPPTSSIHSDDPLPTVDMRQSRRRPFQEQVTWMMH</sequence>
<feature type="region of interest" description="Disordered" evidence="1">
    <location>
        <begin position="470"/>
        <end position="518"/>
    </location>
</feature>
<gene>
    <name evidence="2" type="ORF">CNMCM6805_005968</name>
</gene>
<proteinExistence type="predicted"/>
<evidence type="ECO:0000313" key="3">
    <source>
        <dbReference type="Proteomes" id="UP000653565"/>
    </source>
</evidence>
<dbReference type="InterPro" id="IPR022698">
    <property type="entry name" value="OrsD"/>
</dbReference>
<protein>
    <submittedName>
        <fullName evidence="2">Uncharacterized protein</fullName>
    </submittedName>
</protein>
<dbReference type="Pfam" id="PF12013">
    <property type="entry name" value="OrsD"/>
    <property type="match status" value="1"/>
</dbReference>
<comment type="caution">
    <text evidence="2">The sequence shown here is derived from an EMBL/GenBank/DDBJ whole genome shotgun (WGS) entry which is preliminary data.</text>
</comment>
<dbReference type="AlphaFoldDB" id="A0A8H4GPJ2"/>
<accession>A0A8H4GPJ2</accession>
<name>A0A8H4GPJ2_9EURO</name>
<reference evidence="2" key="1">
    <citation type="journal article" date="2020" name="bioRxiv">
        <title>Genomic and phenotypic heterogeneity of clinical isolates of the human pathogens Aspergillus fumigatus, Aspergillus lentulus and Aspergillus fumigatiaffinis.</title>
        <authorList>
            <person name="dos Santos R.A.C."/>
            <person name="Steenwyk J.L."/>
            <person name="Rivero-Menendez O."/>
            <person name="Mead M.E."/>
            <person name="Silva L.P."/>
            <person name="Bastos R.W."/>
            <person name="Alastruey-Izquierdo A."/>
            <person name="Goldman G.H."/>
            <person name="Rokas A."/>
        </authorList>
    </citation>
    <scope>NUCLEOTIDE SEQUENCE</scope>
    <source>
        <strain evidence="2">CNM-CM6805</strain>
    </source>
</reference>
<evidence type="ECO:0000313" key="2">
    <source>
        <dbReference type="EMBL" id="KAF4225800.1"/>
    </source>
</evidence>
<dbReference type="EMBL" id="JAAAPX010000341">
    <property type="protein sequence ID" value="KAF4225800.1"/>
    <property type="molecule type" value="Genomic_DNA"/>
</dbReference>